<organism evidence="4 5">
    <name type="scientific">Priapulus caudatus</name>
    <name type="common">Priapulid worm</name>
    <dbReference type="NCBI Taxonomy" id="37621"/>
    <lineage>
        <taxon>Eukaryota</taxon>
        <taxon>Metazoa</taxon>
        <taxon>Ecdysozoa</taxon>
        <taxon>Scalidophora</taxon>
        <taxon>Priapulida</taxon>
        <taxon>Priapulimorpha</taxon>
        <taxon>Priapulimorphida</taxon>
        <taxon>Priapulidae</taxon>
        <taxon>Priapulus</taxon>
    </lineage>
</organism>
<name>A0ABM1F1U0_PRICU</name>
<evidence type="ECO:0000256" key="2">
    <source>
        <dbReference type="SAM" id="MobiDB-lite"/>
    </source>
</evidence>
<feature type="compositionally biased region" description="Basic and acidic residues" evidence="2">
    <location>
        <begin position="22"/>
        <end position="51"/>
    </location>
</feature>
<feature type="compositionally biased region" description="Polar residues" evidence="2">
    <location>
        <begin position="65"/>
        <end position="75"/>
    </location>
</feature>
<dbReference type="Proteomes" id="UP000695022">
    <property type="component" value="Unplaced"/>
</dbReference>
<feature type="compositionally biased region" description="Polar residues" evidence="2">
    <location>
        <begin position="7"/>
        <end position="17"/>
    </location>
</feature>
<keyword evidence="4" id="KW-1185">Reference proteome</keyword>
<feature type="compositionally biased region" description="Polar residues" evidence="2">
    <location>
        <begin position="246"/>
        <end position="272"/>
    </location>
</feature>
<keyword evidence="1" id="KW-0863">Zinc-finger</keyword>
<dbReference type="InterPro" id="IPR013087">
    <property type="entry name" value="Znf_C2H2_type"/>
</dbReference>
<keyword evidence="1" id="KW-0862">Zinc</keyword>
<gene>
    <name evidence="5" type="primary">LOC106818200</name>
</gene>
<evidence type="ECO:0000313" key="5">
    <source>
        <dbReference type="RefSeq" id="XP_014678411.1"/>
    </source>
</evidence>
<keyword evidence="1" id="KW-0479">Metal-binding</keyword>
<evidence type="ECO:0000259" key="3">
    <source>
        <dbReference type="PROSITE" id="PS50157"/>
    </source>
</evidence>
<feature type="region of interest" description="Disordered" evidence="2">
    <location>
        <begin position="1"/>
        <end position="78"/>
    </location>
</feature>
<accession>A0ABM1F1U0</accession>
<feature type="domain" description="C2H2-type" evidence="3">
    <location>
        <begin position="193"/>
        <end position="220"/>
    </location>
</feature>
<evidence type="ECO:0000256" key="1">
    <source>
        <dbReference type="PROSITE-ProRule" id="PRU00042"/>
    </source>
</evidence>
<feature type="region of interest" description="Disordered" evidence="2">
    <location>
        <begin position="225"/>
        <end position="306"/>
    </location>
</feature>
<protein>
    <submittedName>
        <fullName evidence="5">Uncharacterized protein LOC106818200</fullName>
    </submittedName>
</protein>
<dbReference type="RefSeq" id="XP_014678411.1">
    <property type="nucleotide sequence ID" value="XM_014822925.1"/>
</dbReference>
<evidence type="ECO:0000313" key="4">
    <source>
        <dbReference type="Proteomes" id="UP000695022"/>
    </source>
</evidence>
<feature type="compositionally biased region" description="Basic and acidic residues" evidence="2">
    <location>
        <begin position="277"/>
        <end position="295"/>
    </location>
</feature>
<proteinExistence type="predicted"/>
<dbReference type="PROSITE" id="PS00028">
    <property type="entry name" value="ZINC_FINGER_C2H2_1"/>
    <property type="match status" value="1"/>
</dbReference>
<dbReference type="PROSITE" id="PS50157">
    <property type="entry name" value="ZINC_FINGER_C2H2_2"/>
    <property type="match status" value="1"/>
</dbReference>
<dbReference type="GeneID" id="106818200"/>
<sequence>MARRKQSVPTFAASSFSEEGATDSKRQRLEIKDEPFNVEEYEIHSSSESEPSHSGGATDLHEPRLTSSGYSDTEQALSSDGASAALAFNDGNTSPLSALRNLSGTCAHQVPIGGAVNHYGSVLPNQHDDVNQAGQQRMPAVPSNVGSHDGLPANSDDLSSLECSFRFKVETEYPVVTCLRGNSIDTGEEINMFKCHLCNKMFMTLSGVQQHLALHVAKDITRLLPEAKLPPPDDTPSAISGRMPSASDSYSKQLSSRQWSSPLLQGHGSTRALQCDADERSGGRVPLARRDEGKQQAEQPELSGRVASVESRLEKLHVGLEQVMRAMGAVLNVVKADAGTPPNGSYARANVDAVSAAALSGNGTHATTTLSSIPASNHVTTMVLSVGKTDAVSVSTPMCVAPKARMTAPLANCIRVASPLPPPPPPLMQALCSEPSLVACSSRLPVDDYDVLSGGVALHEYNERLHALTWPGMNDAAAAALHEDAEAGVGALPPHDDDNDVLGRLVLMSGSTLRAREIKKSGPNRLRKFSTESIKARLRQLESLGFGQLQNAQLFTKTPPRGITEEQCSALGITRHFYENSYLKPIHSGTQKYLESFLAATWHPSELTTQENDCLGHE</sequence>
<reference evidence="5" key="1">
    <citation type="submission" date="2025-08" db="UniProtKB">
        <authorList>
            <consortium name="RefSeq"/>
        </authorList>
    </citation>
    <scope>IDENTIFICATION</scope>
</reference>